<evidence type="ECO:0000313" key="2">
    <source>
        <dbReference type="EMBL" id="CEK42339.1"/>
    </source>
</evidence>
<keyword evidence="1" id="KW-0812">Transmembrane</keyword>
<keyword evidence="1" id="KW-0472">Membrane</keyword>
<evidence type="ECO:0000256" key="1">
    <source>
        <dbReference type="SAM" id="Phobius"/>
    </source>
</evidence>
<dbReference type="AlphaFoldDB" id="A0A0G4E592"/>
<reference evidence="2" key="2">
    <citation type="submission" date="2015-06" db="EMBL/GenBank/DDBJ databases">
        <title>Environmentally co-occuring mercury resistance plasmids are genetically and phenotypically diverse and confer variable context-dependent fitness effects.</title>
        <authorList>
            <person name="Hall J.P.J."/>
            <person name="Harrison E."/>
            <person name="Lilley A.K."/>
            <person name="Paterson S."/>
            <person name="Spiers A.J."/>
            <person name="Brockhurst M.A."/>
        </authorList>
    </citation>
    <scope>NUCLEOTIDE SEQUENCE [LARGE SCALE GENOMIC DNA]</scope>
    <source>
        <strain evidence="2">SBW25</strain>
        <plasmid evidence="2">pQBR57</plasmid>
    </source>
</reference>
<keyword evidence="2" id="KW-0614">Plasmid</keyword>
<accession>A0A0G4E592</accession>
<gene>
    <name evidence="2" type="ORF">PQBR57_0386</name>
</gene>
<organism evidence="2">
    <name type="scientific">Pseudomonas fluorescens (strain SBW25)</name>
    <dbReference type="NCBI Taxonomy" id="216595"/>
    <lineage>
        <taxon>Bacteria</taxon>
        <taxon>Pseudomonadati</taxon>
        <taxon>Pseudomonadota</taxon>
        <taxon>Gammaproteobacteria</taxon>
        <taxon>Pseudomonadales</taxon>
        <taxon>Pseudomonadaceae</taxon>
        <taxon>Pseudomonas</taxon>
    </lineage>
</organism>
<protein>
    <submittedName>
        <fullName evidence="2">Uncharacterized protein</fullName>
    </submittedName>
</protein>
<geneLocation type="plasmid" evidence="2">
    <name>pQBR57</name>
</geneLocation>
<feature type="transmembrane region" description="Helical" evidence="1">
    <location>
        <begin position="6"/>
        <end position="24"/>
    </location>
</feature>
<keyword evidence="1" id="KW-1133">Transmembrane helix</keyword>
<sequence length="123" mass="13782">MNIPPWAVTVGLVVNIIFAAALMFNQRKDKSKGEDAEDNDQSEAESVDAKLINIPLESVDYLLDMIENRIREIGETYQANGRSYHDDLELTAIRAMSRQLGFDFQVSSISSGFAVTRHVHEPV</sequence>
<reference evidence="2" key="1">
    <citation type="submission" date="2014-12" db="EMBL/GenBank/DDBJ databases">
        <authorList>
            <person name="Hall J."/>
        </authorList>
    </citation>
    <scope>NUCLEOTIDE SEQUENCE [LARGE SCALE GENOMIC DNA]</scope>
    <source>
        <strain evidence="2">SBW25</strain>
        <plasmid evidence="2">pQBR57</plasmid>
    </source>
</reference>
<dbReference type="EMBL" id="LN713926">
    <property type="protein sequence ID" value="CEK42339.1"/>
    <property type="molecule type" value="Genomic_DNA"/>
</dbReference>
<name>A0A0G4E592_PSEFS</name>
<proteinExistence type="predicted"/>
<dbReference type="RefSeq" id="WP_192963496.1">
    <property type="nucleotide sequence ID" value="NZ_LN713926.1"/>
</dbReference>